<dbReference type="Proteomes" id="UP000799750">
    <property type="component" value="Unassembled WGS sequence"/>
</dbReference>
<proteinExistence type="predicted"/>
<dbReference type="GO" id="GO:0016491">
    <property type="term" value="F:oxidoreductase activity"/>
    <property type="evidence" value="ECO:0007669"/>
    <property type="project" value="InterPro"/>
</dbReference>
<dbReference type="AlphaFoldDB" id="A0A6A6QVD2"/>
<dbReference type="InterPro" id="IPR011032">
    <property type="entry name" value="GroES-like_sf"/>
</dbReference>
<protein>
    <submittedName>
        <fullName evidence="2">GroES-like protein</fullName>
    </submittedName>
</protein>
<feature type="domain" description="Enoyl reductase (ER)" evidence="1">
    <location>
        <begin position="10"/>
        <end position="304"/>
    </location>
</feature>
<keyword evidence="3" id="KW-1185">Reference proteome</keyword>
<evidence type="ECO:0000313" key="3">
    <source>
        <dbReference type="Proteomes" id="UP000799750"/>
    </source>
</evidence>
<evidence type="ECO:0000313" key="2">
    <source>
        <dbReference type="EMBL" id="KAF2496468.1"/>
    </source>
</evidence>
<dbReference type="OrthoDB" id="809632at2759"/>
<dbReference type="InterPro" id="IPR051397">
    <property type="entry name" value="Zn-ADH-like_protein"/>
</dbReference>
<dbReference type="EMBL" id="MU004188">
    <property type="protein sequence ID" value="KAF2496468.1"/>
    <property type="molecule type" value="Genomic_DNA"/>
</dbReference>
<reference evidence="2" key="1">
    <citation type="journal article" date="2020" name="Stud. Mycol.">
        <title>101 Dothideomycetes genomes: a test case for predicting lifestyles and emergence of pathogens.</title>
        <authorList>
            <person name="Haridas S."/>
            <person name="Albert R."/>
            <person name="Binder M."/>
            <person name="Bloem J."/>
            <person name="Labutti K."/>
            <person name="Salamov A."/>
            <person name="Andreopoulos B."/>
            <person name="Baker S."/>
            <person name="Barry K."/>
            <person name="Bills G."/>
            <person name="Bluhm B."/>
            <person name="Cannon C."/>
            <person name="Castanera R."/>
            <person name="Culley D."/>
            <person name="Daum C."/>
            <person name="Ezra D."/>
            <person name="Gonzalez J."/>
            <person name="Henrissat B."/>
            <person name="Kuo A."/>
            <person name="Liang C."/>
            <person name="Lipzen A."/>
            <person name="Lutzoni F."/>
            <person name="Magnuson J."/>
            <person name="Mondo S."/>
            <person name="Nolan M."/>
            <person name="Ohm R."/>
            <person name="Pangilinan J."/>
            <person name="Park H.-J."/>
            <person name="Ramirez L."/>
            <person name="Alfaro M."/>
            <person name="Sun H."/>
            <person name="Tritt A."/>
            <person name="Yoshinaga Y."/>
            <person name="Zwiers L.-H."/>
            <person name="Turgeon B."/>
            <person name="Goodwin S."/>
            <person name="Spatafora J."/>
            <person name="Crous P."/>
            <person name="Grigoriev I."/>
        </authorList>
    </citation>
    <scope>NUCLEOTIDE SEQUENCE</scope>
    <source>
        <strain evidence="2">CBS 269.34</strain>
    </source>
</reference>
<name>A0A6A6QVD2_9PEZI</name>
<dbReference type="SUPFAM" id="SSF51735">
    <property type="entry name" value="NAD(P)-binding Rossmann-fold domains"/>
    <property type="match status" value="1"/>
</dbReference>
<dbReference type="InterPro" id="IPR020843">
    <property type="entry name" value="ER"/>
</dbReference>
<dbReference type="Gene3D" id="3.90.180.10">
    <property type="entry name" value="Medium-chain alcohol dehydrogenases, catalytic domain"/>
    <property type="match status" value="1"/>
</dbReference>
<accession>A0A6A6QVD2</accession>
<organism evidence="2 3">
    <name type="scientific">Lophium mytilinum</name>
    <dbReference type="NCBI Taxonomy" id="390894"/>
    <lineage>
        <taxon>Eukaryota</taxon>
        <taxon>Fungi</taxon>
        <taxon>Dikarya</taxon>
        <taxon>Ascomycota</taxon>
        <taxon>Pezizomycotina</taxon>
        <taxon>Dothideomycetes</taxon>
        <taxon>Pleosporomycetidae</taxon>
        <taxon>Mytilinidiales</taxon>
        <taxon>Mytilinidiaceae</taxon>
        <taxon>Lophium</taxon>
    </lineage>
</organism>
<dbReference type="InterPro" id="IPR036291">
    <property type="entry name" value="NAD(P)-bd_dom_sf"/>
</dbReference>
<dbReference type="PANTHER" id="PTHR43677:SF11">
    <property type="entry name" value="ZINC-CONTAINING ALCOHOL DEHYDROGENASE"/>
    <property type="match status" value="1"/>
</dbReference>
<dbReference type="Gene3D" id="3.40.50.720">
    <property type="entry name" value="NAD(P)-binding Rossmann-like Domain"/>
    <property type="match status" value="1"/>
</dbReference>
<gene>
    <name evidence="2" type="ORF">BU16DRAFT_509529</name>
</gene>
<dbReference type="SUPFAM" id="SSF50129">
    <property type="entry name" value="GroES-like"/>
    <property type="match status" value="1"/>
</dbReference>
<evidence type="ECO:0000259" key="1">
    <source>
        <dbReference type="SMART" id="SM00829"/>
    </source>
</evidence>
<dbReference type="PANTHER" id="PTHR43677">
    <property type="entry name" value="SHORT-CHAIN DEHYDROGENASE/REDUCTASE"/>
    <property type="match status" value="1"/>
</dbReference>
<sequence length="306" mass="32312">MHAAQVSTWGSPPSYVIVPEPDNTPNTTQIKVLATGLHRLVRSRAAGTHYSSGNLPHTPGTDGIGTLTTTGQRVYFSTFATGGSFADVVCVPPHAVTPLPDDVDTIQAAAMVNPALSSWMALRTRTGSEELKQGFTVLIMGATSASGRVAIEVARALGAGRVVGVARDGGKLAGLGLDECIVLRDPVTETDFGKLGDVDVVLDYIYGAPALHLFKSLKSARPVQYVHIGSLDAVEVSLPGSVLRSKNLTIRGSGPGAWAVEEMGRELPELLKAMVGMKRQPVRVVPLREVEKVWGESGGERVVFVP</sequence>
<dbReference type="SMART" id="SM00829">
    <property type="entry name" value="PKS_ER"/>
    <property type="match status" value="1"/>
</dbReference>